<accession>A0A3S9MJ77</accession>
<dbReference type="KEGG" id="scya:EJ357_42145"/>
<sequence length="66" mass="6948">MTVGQKALLVGAPLLIVRRSAEVPALPAVEVTEVAADGSGEAPRKGRFRPWQGGLRCLGQYEDGTT</sequence>
<dbReference type="RefSeq" id="WP_126397305.1">
    <property type="nucleotide sequence ID" value="NZ_CP034539.1"/>
</dbReference>
<reference evidence="1 2" key="1">
    <citation type="journal article" date="2019" name="Int. J. Syst. Evol. Microbiol.">
        <title>Streptomyces cyaneochromogenes sp. nov., a blue pigment-producing actinomycete from manganese-contaminated soil.</title>
        <authorList>
            <person name="Tang X."/>
            <person name="Zhao J."/>
            <person name="Li K."/>
            <person name="Chen Z."/>
            <person name="Sun Y."/>
            <person name="Gao J."/>
        </authorList>
    </citation>
    <scope>NUCLEOTIDE SEQUENCE [LARGE SCALE GENOMIC DNA]</scope>
    <source>
        <strain evidence="1 2">MK-45</strain>
    </source>
</reference>
<name>A0A3S9MJ77_9ACTN</name>
<gene>
    <name evidence="1" type="ORF">EJ357_42145</name>
</gene>
<keyword evidence="2" id="KW-1185">Reference proteome</keyword>
<dbReference type="Proteomes" id="UP000280298">
    <property type="component" value="Chromosome"/>
</dbReference>
<proteinExistence type="predicted"/>
<protein>
    <submittedName>
        <fullName evidence="1">Uncharacterized protein</fullName>
    </submittedName>
</protein>
<organism evidence="1 2">
    <name type="scientific">Streptomyces cyaneochromogenes</name>
    <dbReference type="NCBI Taxonomy" id="2496836"/>
    <lineage>
        <taxon>Bacteria</taxon>
        <taxon>Bacillati</taxon>
        <taxon>Actinomycetota</taxon>
        <taxon>Actinomycetes</taxon>
        <taxon>Kitasatosporales</taxon>
        <taxon>Streptomycetaceae</taxon>
        <taxon>Streptomyces</taxon>
    </lineage>
</organism>
<evidence type="ECO:0000313" key="2">
    <source>
        <dbReference type="Proteomes" id="UP000280298"/>
    </source>
</evidence>
<evidence type="ECO:0000313" key="1">
    <source>
        <dbReference type="EMBL" id="AZQ39232.1"/>
    </source>
</evidence>
<dbReference type="AlphaFoldDB" id="A0A3S9MJ77"/>
<dbReference type="EMBL" id="CP034539">
    <property type="protein sequence ID" value="AZQ39232.1"/>
    <property type="molecule type" value="Genomic_DNA"/>
</dbReference>